<evidence type="ECO:0000256" key="5">
    <source>
        <dbReference type="ARBA" id="ARBA00022592"/>
    </source>
</evidence>
<feature type="transmembrane region" description="Helical" evidence="9">
    <location>
        <begin position="12"/>
        <end position="36"/>
    </location>
</feature>
<dbReference type="CDD" id="cd06261">
    <property type="entry name" value="TM_PBP2"/>
    <property type="match status" value="1"/>
</dbReference>
<reference evidence="11 12" key="1">
    <citation type="submission" date="2019-07" db="EMBL/GenBank/DDBJ databases">
        <title>Whole genome shotgun sequence of Oceanithermus desulfurans NBRC 100063.</title>
        <authorList>
            <person name="Hosoyama A."/>
            <person name="Uohara A."/>
            <person name="Ohji S."/>
            <person name="Ichikawa N."/>
        </authorList>
    </citation>
    <scope>NUCLEOTIDE SEQUENCE [LARGE SCALE GENOMIC DNA]</scope>
    <source>
        <strain evidence="11 12">NBRC 100063</strain>
    </source>
</reference>
<sequence length="275" mass="29510">MNLRRRYLRDRVMVALVYLGTLLVLLPLGFILLHVFTQGIGALDWAFFTQPPAPPGEGGGGMLPAIVGTFVIDLMALAMGGLLGLGGGVLMAEYPDHPLNRPLRLVANVLGGVPAILMGLFAFVLVVEPMGGFSAFSGAVALAILMIPIIMRATEEVLRILPWELREAGLALGLPRWRVTLSLILPAAKGGIVTGLLLALARAAGEAAPLLFTAFGNPFLSFDPLGPMDSLPLKIYVYAISPYEDWIRQAWGAALLLALLLMVTNYLARRAMRRS</sequence>
<evidence type="ECO:0000256" key="1">
    <source>
        <dbReference type="ARBA" id="ARBA00004651"/>
    </source>
</evidence>
<evidence type="ECO:0000313" key="12">
    <source>
        <dbReference type="Proteomes" id="UP000321827"/>
    </source>
</evidence>
<dbReference type="AlphaFoldDB" id="A0A511RG56"/>
<dbReference type="Pfam" id="PF00528">
    <property type="entry name" value="BPD_transp_1"/>
    <property type="match status" value="1"/>
</dbReference>
<dbReference type="SUPFAM" id="SSF161098">
    <property type="entry name" value="MetI-like"/>
    <property type="match status" value="1"/>
</dbReference>
<evidence type="ECO:0000256" key="9">
    <source>
        <dbReference type="RuleBase" id="RU363043"/>
    </source>
</evidence>
<comment type="similarity">
    <text evidence="2 9">Belongs to the binding-protein-dependent transport system permease family. CysTW subfamily.</text>
</comment>
<keyword evidence="4 9" id="KW-1003">Cell membrane</keyword>
<keyword evidence="3" id="KW-0813">Transport</keyword>
<evidence type="ECO:0000256" key="4">
    <source>
        <dbReference type="ARBA" id="ARBA00022475"/>
    </source>
</evidence>
<comment type="caution">
    <text evidence="11">The sequence shown here is derived from an EMBL/GenBank/DDBJ whole genome shotgun (WGS) entry which is preliminary data.</text>
</comment>
<evidence type="ECO:0000256" key="8">
    <source>
        <dbReference type="ARBA" id="ARBA00023136"/>
    </source>
</evidence>
<dbReference type="GO" id="GO:0035435">
    <property type="term" value="P:phosphate ion transmembrane transport"/>
    <property type="evidence" value="ECO:0007669"/>
    <property type="project" value="InterPro"/>
</dbReference>
<evidence type="ECO:0000256" key="3">
    <source>
        <dbReference type="ARBA" id="ARBA00022448"/>
    </source>
</evidence>
<dbReference type="InterPro" id="IPR035906">
    <property type="entry name" value="MetI-like_sf"/>
</dbReference>
<keyword evidence="5" id="KW-0592">Phosphate transport</keyword>
<evidence type="ECO:0000256" key="2">
    <source>
        <dbReference type="ARBA" id="ARBA00007069"/>
    </source>
</evidence>
<dbReference type="PANTHER" id="PTHR42922:SF1">
    <property type="entry name" value="PHOSPHATE TRANSPORT SYSTEM PERMEASE PROTEIN PSTA"/>
    <property type="match status" value="1"/>
</dbReference>
<feature type="transmembrane region" description="Helical" evidence="9">
    <location>
        <begin position="105"/>
        <end position="127"/>
    </location>
</feature>
<feature type="transmembrane region" description="Helical" evidence="9">
    <location>
        <begin position="133"/>
        <end position="151"/>
    </location>
</feature>
<dbReference type="GO" id="GO:0005886">
    <property type="term" value="C:plasma membrane"/>
    <property type="evidence" value="ECO:0007669"/>
    <property type="project" value="UniProtKB-SubCell"/>
</dbReference>
<dbReference type="OrthoDB" id="9807065at2"/>
<proteinExistence type="inferred from homology"/>
<dbReference type="InterPro" id="IPR051408">
    <property type="entry name" value="Phosphate_transprt_permease"/>
</dbReference>
<gene>
    <name evidence="11" type="ORF">ODE01S_00640</name>
</gene>
<keyword evidence="8 9" id="KW-0472">Membrane</keyword>
<accession>A0A511RG56</accession>
<dbReference type="EMBL" id="BJXN01000001">
    <property type="protein sequence ID" value="GEM88630.1"/>
    <property type="molecule type" value="Genomic_DNA"/>
</dbReference>
<organism evidence="11 12">
    <name type="scientific">Oceanithermus desulfurans NBRC 100063</name>
    <dbReference type="NCBI Taxonomy" id="1227550"/>
    <lineage>
        <taxon>Bacteria</taxon>
        <taxon>Thermotogati</taxon>
        <taxon>Deinococcota</taxon>
        <taxon>Deinococci</taxon>
        <taxon>Thermales</taxon>
        <taxon>Thermaceae</taxon>
        <taxon>Oceanithermus</taxon>
    </lineage>
</organism>
<dbReference type="InterPro" id="IPR005672">
    <property type="entry name" value="Phosphate_PstA"/>
</dbReference>
<feature type="domain" description="ABC transmembrane type-1" evidence="10">
    <location>
        <begin position="66"/>
        <end position="268"/>
    </location>
</feature>
<keyword evidence="6 9" id="KW-0812">Transmembrane</keyword>
<evidence type="ECO:0000256" key="6">
    <source>
        <dbReference type="ARBA" id="ARBA00022692"/>
    </source>
</evidence>
<feature type="transmembrane region" description="Helical" evidence="9">
    <location>
        <begin position="179"/>
        <end position="201"/>
    </location>
</feature>
<dbReference type="PROSITE" id="PS50928">
    <property type="entry name" value="ABC_TM1"/>
    <property type="match status" value="1"/>
</dbReference>
<comment type="subcellular location">
    <subcellularLocation>
        <location evidence="1 9">Cell membrane</location>
        <topology evidence="1 9">Multi-pass membrane protein</topology>
    </subcellularLocation>
</comment>
<evidence type="ECO:0000313" key="11">
    <source>
        <dbReference type="EMBL" id="GEM88630.1"/>
    </source>
</evidence>
<dbReference type="InterPro" id="IPR000515">
    <property type="entry name" value="MetI-like"/>
</dbReference>
<dbReference type="GO" id="GO:0005315">
    <property type="term" value="F:phosphate transmembrane transporter activity"/>
    <property type="evidence" value="ECO:0007669"/>
    <property type="project" value="InterPro"/>
</dbReference>
<dbReference type="Proteomes" id="UP000321827">
    <property type="component" value="Unassembled WGS sequence"/>
</dbReference>
<protein>
    <recommendedName>
        <fullName evidence="9">Phosphate transport system permease protein PstA</fullName>
    </recommendedName>
</protein>
<keyword evidence="7 9" id="KW-1133">Transmembrane helix</keyword>
<evidence type="ECO:0000256" key="7">
    <source>
        <dbReference type="ARBA" id="ARBA00022989"/>
    </source>
</evidence>
<name>A0A511RG56_9DEIN</name>
<feature type="transmembrane region" description="Helical" evidence="9">
    <location>
        <begin position="62"/>
        <end position="85"/>
    </location>
</feature>
<dbReference type="NCBIfam" id="TIGR00974">
    <property type="entry name" value="3a0107s02c"/>
    <property type="match status" value="1"/>
</dbReference>
<feature type="transmembrane region" description="Helical" evidence="9">
    <location>
        <begin position="250"/>
        <end position="268"/>
    </location>
</feature>
<dbReference type="PANTHER" id="PTHR42922">
    <property type="entry name" value="PHOSPHATE TRANSPORT SYSTEM PERMEASE PROTEIN PSTA"/>
    <property type="match status" value="1"/>
</dbReference>
<evidence type="ECO:0000259" key="10">
    <source>
        <dbReference type="PROSITE" id="PS50928"/>
    </source>
</evidence>
<dbReference type="Gene3D" id="1.10.3720.10">
    <property type="entry name" value="MetI-like"/>
    <property type="match status" value="1"/>
</dbReference>
<dbReference type="RefSeq" id="WP_147144770.1">
    <property type="nucleotide sequence ID" value="NZ_BJXN01000001.1"/>
</dbReference>